<name>A0A9P8RGT7_9PEZI</name>
<dbReference type="OrthoDB" id="5427399at2759"/>
<dbReference type="GeneID" id="70123820"/>
<accession>A0A9P8RGT7</accession>
<protein>
    <submittedName>
        <fullName evidence="1">Uncharacterized protein</fullName>
    </submittedName>
</protein>
<organism evidence="1 2">
    <name type="scientific">Truncatella angustata</name>
    <dbReference type="NCBI Taxonomy" id="152316"/>
    <lineage>
        <taxon>Eukaryota</taxon>
        <taxon>Fungi</taxon>
        <taxon>Dikarya</taxon>
        <taxon>Ascomycota</taxon>
        <taxon>Pezizomycotina</taxon>
        <taxon>Sordariomycetes</taxon>
        <taxon>Xylariomycetidae</taxon>
        <taxon>Amphisphaeriales</taxon>
        <taxon>Sporocadaceae</taxon>
        <taxon>Truncatella</taxon>
    </lineage>
</organism>
<dbReference type="RefSeq" id="XP_045952081.1">
    <property type="nucleotide sequence ID" value="XM_046094927.1"/>
</dbReference>
<evidence type="ECO:0000313" key="1">
    <source>
        <dbReference type="EMBL" id="KAH6645567.1"/>
    </source>
</evidence>
<evidence type="ECO:0000313" key="2">
    <source>
        <dbReference type="Proteomes" id="UP000758603"/>
    </source>
</evidence>
<dbReference type="EMBL" id="JAGPXC010000011">
    <property type="protein sequence ID" value="KAH6645567.1"/>
    <property type="molecule type" value="Genomic_DNA"/>
</dbReference>
<reference evidence="1" key="1">
    <citation type="journal article" date="2021" name="Nat. Commun.">
        <title>Genetic determinants of endophytism in the Arabidopsis root mycobiome.</title>
        <authorList>
            <person name="Mesny F."/>
            <person name="Miyauchi S."/>
            <person name="Thiergart T."/>
            <person name="Pickel B."/>
            <person name="Atanasova L."/>
            <person name="Karlsson M."/>
            <person name="Huettel B."/>
            <person name="Barry K.W."/>
            <person name="Haridas S."/>
            <person name="Chen C."/>
            <person name="Bauer D."/>
            <person name="Andreopoulos W."/>
            <person name="Pangilinan J."/>
            <person name="LaButti K."/>
            <person name="Riley R."/>
            <person name="Lipzen A."/>
            <person name="Clum A."/>
            <person name="Drula E."/>
            <person name="Henrissat B."/>
            <person name="Kohler A."/>
            <person name="Grigoriev I.V."/>
            <person name="Martin F.M."/>
            <person name="Hacquard S."/>
        </authorList>
    </citation>
    <scope>NUCLEOTIDE SEQUENCE</scope>
    <source>
        <strain evidence="1">MPI-SDFR-AT-0073</strain>
    </source>
</reference>
<sequence>MIVFDPDLSPADVKSFRLVCKACKVIAATRLFRRVRLSRLNVHKDAFIQISLHSSLATYVKELVWYELDLEAWMPIAAEFHGEFSDNAEAQSVGIESFTALMLAASYDSELFWIPCQSSTKTADSLNVAQAMASLVETSAGLRGLKGHVLNARATFLATLRRLPSLATFHNCRMPGNQVMEYLGYELCADLFYNQQNNSLHYSNQGFFSFLLPALKQLGTQIHSLHYADEWMYTGLTGLTVGDVRAFQYITSLDLSISGTPHDAPDKSSSGLLSALTNITGLAQLRLRIGYLHASIRKLLQKARWPRLFLFELAETVGYSHDSQLLSFLKVHAASLRRLRLLHCKMTMGHIIQMRKAGCFKLKSIEVVDMNAEQTFTKERILACVSGRYDYDLLIAPCRPPKTTVIATSDTMPDSHVWLTPSFSEFESSDSYKQTLADEH</sequence>
<gene>
    <name evidence="1" type="ORF">BKA67DRAFT_117755</name>
</gene>
<dbReference type="AlphaFoldDB" id="A0A9P8RGT7"/>
<dbReference type="Proteomes" id="UP000758603">
    <property type="component" value="Unassembled WGS sequence"/>
</dbReference>
<comment type="caution">
    <text evidence="1">The sequence shown here is derived from an EMBL/GenBank/DDBJ whole genome shotgun (WGS) entry which is preliminary data.</text>
</comment>
<proteinExistence type="predicted"/>
<keyword evidence="2" id="KW-1185">Reference proteome</keyword>